<dbReference type="NCBIfam" id="NF038403">
    <property type="entry name" value="perm_prefix_1"/>
    <property type="match status" value="1"/>
</dbReference>
<keyword evidence="3" id="KW-1185">Reference proteome</keyword>
<feature type="transmembrane region" description="Helical" evidence="1">
    <location>
        <begin position="122"/>
        <end position="142"/>
    </location>
</feature>
<name>A0ABS6KBX2_9FIRM</name>
<evidence type="ECO:0000256" key="1">
    <source>
        <dbReference type="SAM" id="Phobius"/>
    </source>
</evidence>
<evidence type="ECO:0000313" key="2">
    <source>
        <dbReference type="EMBL" id="MBU9728012.1"/>
    </source>
</evidence>
<organism evidence="2 3">
    <name type="scientific">Diplocloster modestus</name>
    <dbReference type="NCBI Taxonomy" id="2850322"/>
    <lineage>
        <taxon>Bacteria</taxon>
        <taxon>Bacillati</taxon>
        <taxon>Bacillota</taxon>
        <taxon>Clostridia</taxon>
        <taxon>Lachnospirales</taxon>
        <taxon>Lachnospiraceae</taxon>
        <taxon>Diplocloster</taxon>
    </lineage>
</organism>
<dbReference type="Proteomes" id="UP001314681">
    <property type="component" value="Unassembled WGS sequence"/>
</dbReference>
<gene>
    <name evidence="2" type="ORF">KTH90_18545</name>
</gene>
<keyword evidence="1" id="KW-0812">Transmembrane</keyword>
<dbReference type="InterPro" id="IPR047928">
    <property type="entry name" value="Perm_prefix_1"/>
</dbReference>
<proteinExistence type="predicted"/>
<keyword evidence="1" id="KW-0472">Membrane</keyword>
<protein>
    <submittedName>
        <fullName evidence="2">Uncharacterized protein</fullName>
    </submittedName>
</protein>
<evidence type="ECO:0000313" key="3">
    <source>
        <dbReference type="Proteomes" id="UP001314681"/>
    </source>
</evidence>
<keyword evidence="1" id="KW-1133">Transmembrane helix</keyword>
<reference evidence="2 3" key="1">
    <citation type="submission" date="2021-06" db="EMBL/GenBank/DDBJ databases">
        <title>Description of novel taxa of the family Lachnospiraceae.</title>
        <authorList>
            <person name="Chaplin A.V."/>
            <person name="Sokolova S.R."/>
            <person name="Pikina A.P."/>
            <person name="Korzhanova M."/>
            <person name="Belova V."/>
            <person name="Korostin D."/>
            <person name="Efimov B.A."/>
        </authorList>
    </citation>
    <scope>NUCLEOTIDE SEQUENCE [LARGE SCALE GENOMIC DNA]</scope>
    <source>
        <strain evidence="2 3">ASD4241</strain>
    </source>
</reference>
<feature type="transmembrane region" description="Helical" evidence="1">
    <location>
        <begin position="87"/>
        <end position="110"/>
    </location>
</feature>
<accession>A0ABS6KBX2</accession>
<dbReference type="RefSeq" id="WP_158354253.1">
    <property type="nucleotide sequence ID" value="NZ_JAHQCX010000015.1"/>
</dbReference>
<feature type="transmembrane region" description="Helical" evidence="1">
    <location>
        <begin position="173"/>
        <end position="192"/>
    </location>
</feature>
<dbReference type="EMBL" id="JAHQCX010000015">
    <property type="protein sequence ID" value="MBU9728012.1"/>
    <property type="molecule type" value="Genomic_DNA"/>
</dbReference>
<sequence length="227" mass="26181">MNENLKNYLDEVFKKAPRTRKALELKEELLSNSQDRYEDLIHAGTSAEDAYDMVVSSIGNVDELFDSLNEEVGMDMETRNELRKKMAVIKTAATGLYILSFVVLLLFTVIDSMIPINADLSLIGFMLMIIIDIVPTCMLVYSSSLYGPYQKREDTIVEDFKEWQFNSKRNKSVRNAASAVLWTLTLVLYFFISFLTFAWYATWIIFLAALCAQAVIILMFRLREWKD</sequence>
<feature type="transmembrane region" description="Helical" evidence="1">
    <location>
        <begin position="198"/>
        <end position="220"/>
    </location>
</feature>
<comment type="caution">
    <text evidence="2">The sequence shown here is derived from an EMBL/GenBank/DDBJ whole genome shotgun (WGS) entry which is preliminary data.</text>
</comment>